<feature type="non-terminal residue" evidence="1">
    <location>
        <position position="1"/>
    </location>
</feature>
<protein>
    <submittedName>
        <fullName evidence="1">Uncharacterized protein</fullName>
    </submittedName>
</protein>
<accession>A0A5J4TGI9</accession>
<comment type="caution">
    <text evidence="1">The sequence shown here is derived from an EMBL/GenBank/DDBJ whole genome shotgun (WGS) entry which is preliminary data.</text>
</comment>
<dbReference type="EMBL" id="SNRW01032376">
    <property type="protein sequence ID" value="KAA6356810.1"/>
    <property type="molecule type" value="Genomic_DNA"/>
</dbReference>
<dbReference type="Proteomes" id="UP000324800">
    <property type="component" value="Unassembled WGS sequence"/>
</dbReference>
<gene>
    <name evidence="1" type="ORF">EZS28_047663</name>
</gene>
<proteinExistence type="predicted"/>
<evidence type="ECO:0000313" key="2">
    <source>
        <dbReference type="Proteomes" id="UP000324800"/>
    </source>
</evidence>
<reference evidence="1 2" key="1">
    <citation type="submission" date="2019-03" db="EMBL/GenBank/DDBJ databases">
        <title>Single cell metagenomics reveals metabolic interactions within the superorganism composed of flagellate Streblomastix strix and complex community of Bacteroidetes bacteria on its surface.</title>
        <authorList>
            <person name="Treitli S.C."/>
            <person name="Kolisko M."/>
            <person name="Husnik F."/>
            <person name="Keeling P."/>
            <person name="Hampl V."/>
        </authorList>
    </citation>
    <scope>NUCLEOTIDE SEQUENCE [LARGE SCALE GENOMIC DNA]</scope>
    <source>
        <strain evidence="1">ST1C</strain>
    </source>
</reference>
<dbReference type="AlphaFoldDB" id="A0A5J4TGI9"/>
<sequence>GLYGLYGYAVLAHEGKDISPSITWLIKMGPKKIIYKNVPDEYKTLITEVDLPQTCYSVVFVYTTFAINHGGFVDSACIPNTEVPDDTTKCADGINVIDFQVRICRTVTNWAYYMHNQLVNCLRLSIRIIY</sequence>
<evidence type="ECO:0000313" key="1">
    <source>
        <dbReference type="EMBL" id="KAA6356810.1"/>
    </source>
</evidence>
<name>A0A5J4TGI9_9EUKA</name>
<organism evidence="1 2">
    <name type="scientific">Streblomastix strix</name>
    <dbReference type="NCBI Taxonomy" id="222440"/>
    <lineage>
        <taxon>Eukaryota</taxon>
        <taxon>Metamonada</taxon>
        <taxon>Preaxostyla</taxon>
        <taxon>Oxymonadida</taxon>
        <taxon>Streblomastigidae</taxon>
        <taxon>Streblomastix</taxon>
    </lineage>
</organism>